<dbReference type="PANTHER" id="PTHR36448:SF2">
    <property type="entry name" value="CUPIN TYPE-1 DOMAIN-CONTAINING PROTEIN"/>
    <property type="match status" value="1"/>
</dbReference>
<dbReference type="InterPro" id="IPR014710">
    <property type="entry name" value="RmlC-like_jellyroll"/>
</dbReference>
<dbReference type="AlphaFoldDB" id="A0AAU7C8A7"/>
<protein>
    <recommendedName>
        <fullName evidence="2">Cupin type-1 domain-containing protein</fullName>
    </recommendedName>
</protein>
<sequence>MSEVGPRLETLTLKPNGNAPNSRFPVLIYRGAIKTDPRVDLADVIEATFRRNNWLNNWREPAVYNYYHYHSTTHEVLGFARGYSNLRLGGEGGPELTLSAGDVLVMPAGVSHIQIGESNDLFIVGGYPDGRSWDLVRDDQASDAETRDAILRIATLPIPDRDPVTGEAMELWRQAPRSYGIE</sequence>
<evidence type="ECO:0008006" key="2">
    <source>
        <dbReference type="Google" id="ProtNLM"/>
    </source>
</evidence>
<dbReference type="CDD" id="cd02219">
    <property type="entry name" value="cupin_YjlB-like"/>
    <property type="match status" value="1"/>
</dbReference>
<dbReference type="InterPro" id="IPR011051">
    <property type="entry name" value="RmlC_Cupin_sf"/>
</dbReference>
<name>A0AAU7C8A7_9BACT</name>
<dbReference type="InterPro" id="IPR047121">
    <property type="entry name" value="YjiB-like"/>
</dbReference>
<gene>
    <name evidence="1" type="ORF">V5E97_23190</name>
</gene>
<proteinExistence type="predicted"/>
<evidence type="ECO:0000313" key="1">
    <source>
        <dbReference type="EMBL" id="XBH01254.1"/>
    </source>
</evidence>
<dbReference type="PANTHER" id="PTHR36448">
    <property type="entry name" value="BLR7373 PROTEIN"/>
    <property type="match status" value="1"/>
</dbReference>
<dbReference type="EMBL" id="CP155447">
    <property type="protein sequence ID" value="XBH01254.1"/>
    <property type="molecule type" value="Genomic_DNA"/>
</dbReference>
<organism evidence="1">
    <name type="scientific">Singulisphaera sp. Ch08</name>
    <dbReference type="NCBI Taxonomy" id="3120278"/>
    <lineage>
        <taxon>Bacteria</taxon>
        <taxon>Pseudomonadati</taxon>
        <taxon>Planctomycetota</taxon>
        <taxon>Planctomycetia</taxon>
        <taxon>Isosphaerales</taxon>
        <taxon>Isosphaeraceae</taxon>
        <taxon>Singulisphaera</taxon>
    </lineage>
</organism>
<accession>A0AAU7C8A7</accession>
<dbReference type="Gene3D" id="2.60.120.10">
    <property type="entry name" value="Jelly Rolls"/>
    <property type="match status" value="1"/>
</dbReference>
<dbReference type="PIRSF" id="PIRSF019307">
    <property type="entry name" value="UCP019307"/>
    <property type="match status" value="1"/>
</dbReference>
<dbReference type="InterPro" id="IPR014500">
    <property type="entry name" value="UCP019307_cupin"/>
</dbReference>
<dbReference type="SUPFAM" id="SSF51182">
    <property type="entry name" value="RmlC-like cupins"/>
    <property type="match status" value="1"/>
</dbReference>
<reference evidence="1" key="1">
    <citation type="submission" date="2024-05" db="EMBL/GenBank/DDBJ databases">
        <title>Planctomycetes of the genus Singulisphaera possess chitinolytic capabilities.</title>
        <authorList>
            <person name="Ivanova A."/>
        </authorList>
    </citation>
    <scope>NUCLEOTIDE SEQUENCE</scope>
    <source>
        <strain evidence="1">Ch08T</strain>
    </source>
</reference>
<dbReference type="RefSeq" id="WP_406693947.1">
    <property type="nucleotide sequence ID" value="NZ_CP155447.1"/>
</dbReference>